<dbReference type="InterPro" id="IPR036318">
    <property type="entry name" value="FAD-bd_PCMH-like_sf"/>
</dbReference>
<comment type="caution">
    <text evidence="4">The sequence shown here is derived from an EMBL/GenBank/DDBJ whole genome shotgun (WGS) entry which is preliminary data.</text>
</comment>
<dbReference type="NCBIfam" id="NF008439">
    <property type="entry name" value="PRK11282.1"/>
    <property type="match status" value="1"/>
</dbReference>
<dbReference type="InterPro" id="IPR006094">
    <property type="entry name" value="Oxid_FAD_bind_N"/>
</dbReference>
<dbReference type="SUPFAM" id="SSF55103">
    <property type="entry name" value="FAD-linked oxidases, C-terminal domain"/>
    <property type="match status" value="1"/>
</dbReference>
<dbReference type="EC" id="1.1.99.14" evidence="4"/>
<evidence type="ECO:0000259" key="3">
    <source>
        <dbReference type="PROSITE" id="PS51387"/>
    </source>
</evidence>
<name>A0A6B3SUX9_9BURK</name>
<dbReference type="GO" id="GO:0019154">
    <property type="term" value="F:glycolate dehydrogenase activity"/>
    <property type="evidence" value="ECO:0007669"/>
    <property type="project" value="UniProtKB-EC"/>
</dbReference>
<dbReference type="Proteomes" id="UP000482155">
    <property type="component" value="Unassembled WGS sequence"/>
</dbReference>
<keyword evidence="5" id="KW-1185">Reference proteome</keyword>
<evidence type="ECO:0000313" key="4">
    <source>
        <dbReference type="EMBL" id="NEX61449.1"/>
    </source>
</evidence>
<keyword evidence="4" id="KW-0560">Oxidoreductase</keyword>
<proteinExistence type="predicted"/>
<accession>A0A6B3SUX9</accession>
<dbReference type="RefSeq" id="WP_163962679.1">
    <property type="nucleotide sequence ID" value="NZ_JAAIVB010000036.1"/>
</dbReference>
<dbReference type="PANTHER" id="PTHR11748">
    <property type="entry name" value="D-LACTATE DEHYDROGENASE"/>
    <property type="match status" value="1"/>
</dbReference>
<protein>
    <submittedName>
        <fullName evidence="4">Glycolate oxidase subunit GlcE</fullName>
        <ecNumber evidence="4">1.1.99.14</ecNumber>
    </submittedName>
</protein>
<reference evidence="4 5" key="1">
    <citation type="submission" date="2020-02" db="EMBL/GenBank/DDBJ databases">
        <authorList>
            <person name="Kim M.K."/>
        </authorList>
    </citation>
    <scope>NUCLEOTIDE SEQUENCE [LARGE SCALE GENOMIC DNA]</scope>
    <source>
        <strain evidence="4 5">17J57-3</strain>
    </source>
</reference>
<dbReference type="EMBL" id="JAAIVB010000036">
    <property type="protein sequence ID" value="NEX61449.1"/>
    <property type="molecule type" value="Genomic_DNA"/>
</dbReference>
<dbReference type="InterPro" id="IPR016166">
    <property type="entry name" value="FAD-bd_PCMH"/>
</dbReference>
<dbReference type="InterPro" id="IPR016164">
    <property type="entry name" value="FAD-linked_Oxase-like_C"/>
</dbReference>
<dbReference type="SUPFAM" id="SSF56176">
    <property type="entry name" value="FAD-binding/transporter-associated domain-like"/>
    <property type="match status" value="1"/>
</dbReference>
<sequence length="354" mass="38006">MEQVVQDFRARILAASADRTPLRIVGGGTKDWYGQELRGETLDTRAYQGIVAYDPTELVITARCGTPLAEVEAALAEHRQMLAFEPPRFGPASTIGGVVAAGLSGPRRLAVGSARDFVLGVTLMDGRGELLRFGGQVMKNVAGYDVSRVLAGSLGTLGLMLDLSIKVLPRPLHETTVRFEMDEAKAIEQLNRWGGQPLPVSATAWFGGVLIVRLSGAQAAVQSALQKMGGEEEPEAGAFWEELRDHRNAFLDAQSGGQPLWRVSVAPVAKPLGLPGEQLIEWGGAQRWLRTDAGPQAVREAARRADGHAALFQGDKSAGVFHPLAPAVAAIHQRLKSNFDPAGIFNPGRMYAEF</sequence>
<dbReference type="GO" id="GO:0071949">
    <property type="term" value="F:FAD binding"/>
    <property type="evidence" value="ECO:0007669"/>
    <property type="project" value="InterPro"/>
</dbReference>
<evidence type="ECO:0000256" key="1">
    <source>
        <dbReference type="ARBA" id="ARBA00022630"/>
    </source>
</evidence>
<feature type="domain" description="FAD-binding PCMH-type" evidence="3">
    <location>
        <begin position="1"/>
        <end position="170"/>
    </location>
</feature>
<dbReference type="InterPro" id="IPR016169">
    <property type="entry name" value="FAD-bd_PCMH_sub2"/>
</dbReference>
<gene>
    <name evidence="4" type="primary">glcE</name>
    <name evidence="4" type="ORF">G3574_10185</name>
</gene>
<keyword evidence="2" id="KW-0274">FAD</keyword>
<keyword evidence="1" id="KW-0285">Flavoprotein</keyword>
<dbReference type="Pfam" id="PF01565">
    <property type="entry name" value="FAD_binding_4"/>
    <property type="match status" value="1"/>
</dbReference>
<dbReference type="PANTHER" id="PTHR11748:SF103">
    <property type="entry name" value="GLYCOLATE OXIDASE SUBUNIT GLCE"/>
    <property type="match status" value="1"/>
</dbReference>
<dbReference type="Gene3D" id="3.30.465.10">
    <property type="match status" value="1"/>
</dbReference>
<evidence type="ECO:0000256" key="2">
    <source>
        <dbReference type="ARBA" id="ARBA00022827"/>
    </source>
</evidence>
<dbReference type="PROSITE" id="PS51387">
    <property type="entry name" value="FAD_PCMH"/>
    <property type="match status" value="1"/>
</dbReference>
<dbReference type="AlphaFoldDB" id="A0A6B3SUX9"/>
<organism evidence="4 5">
    <name type="scientific">Noviherbaspirillum galbum</name>
    <dbReference type="NCBI Taxonomy" id="2709383"/>
    <lineage>
        <taxon>Bacteria</taxon>
        <taxon>Pseudomonadati</taxon>
        <taxon>Pseudomonadota</taxon>
        <taxon>Betaproteobacteria</taxon>
        <taxon>Burkholderiales</taxon>
        <taxon>Oxalobacteraceae</taxon>
        <taxon>Noviherbaspirillum</taxon>
    </lineage>
</organism>
<evidence type="ECO:0000313" key="5">
    <source>
        <dbReference type="Proteomes" id="UP000482155"/>
    </source>
</evidence>